<proteinExistence type="predicted"/>
<dbReference type="InterPro" id="IPR027417">
    <property type="entry name" value="P-loop_NTPase"/>
</dbReference>
<dbReference type="InterPro" id="IPR003959">
    <property type="entry name" value="ATPase_AAA_core"/>
</dbReference>
<feature type="region of interest" description="Disordered" evidence="1">
    <location>
        <begin position="245"/>
        <end position="318"/>
    </location>
</feature>
<dbReference type="STRING" id="6265.A0A0B2VDN1"/>
<dbReference type="InterPro" id="IPR003593">
    <property type="entry name" value="AAA+_ATPase"/>
</dbReference>
<dbReference type="OrthoDB" id="5838454at2759"/>
<protein>
    <submittedName>
        <fullName evidence="3">ATPase family AAA domain-containing protein 5</fullName>
    </submittedName>
</protein>
<organism evidence="3 4">
    <name type="scientific">Toxocara canis</name>
    <name type="common">Canine roundworm</name>
    <dbReference type="NCBI Taxonomy" id="6265"/>
    <lineage>
        <taxon>Eukaryota</taxon>
        <taxon>Metazoa</taxon>
        <taxon>Ecdysozoa</taxon>
        <taxon>Nematoda</taxon>
        <taxon>Chromadorea</taxon>
        <taxon>Rhabditida</taxon>
        <taxon>Spirurina</taxon>
        <taxon>Ascaridomorpha</taxon>
        <taxon>Ascaridoidea</taxon>
        <taxon>Toxocaridae</taxon>
        <taxon>Toxocara</taxon>
    </lineage>
</organism>
<dbReference type="Gene3D" id="3.40.50.300">
    <property type="entry name" value="P-loop containing nucleotide triphosphate hydrolases"/>
    <property type="match status" value="1"/>
</dbReference>
<dbReference type="EMBL" id="JPKZ01001896">
    <property type="protein sequence ID" value="KHN79579.1"/>
    <property type="molecule type" value="Genomic_DNA"/>
</dbReference>
<evidence type="ECO:0000256" key="1">
    <source>
        <dbReference type="SAM" id="MobiDB-lite"/>
    </source>
</evidence>
<name>A0A0B2VDN1_TOXCA</name>
<feature type="compositionally biased region" description="Polar residues" evidence="1">
    <location>
        <begin position="281"/>
        <end position="305"/>
    </location>
</feature>
<dbReference type="GO" id="GO:0016887">
    <property type="term" value="F:ATP hydrolysis activity"/>
    <property type="evidence" value="ECO:0007669"/>
    <property type="project" value="InterPro"/>
</dbReference>
<evidence type="ECO:0000313" key="4">
    <source>
        <dbReference type="Proteomes" id="UP000031036"/>
    </source>
</evidence>
<feature type="domain" description="AAA+ ATPase" evidence="2">
    <location>
        <begin position="805"/>
        <end position="949"/>
    </location>
</feature>
<gene>
    <name evidence="3" type="primary">Atad5</name>
    <name evidence="3" type="ORF">Tcan_06849</name>
</gene>
<comment type="caution">
    <text evidence="3">The sequence shown here is derived from an EMBL/GenBank/DDBJ whole genome shotgun (WGS) entry which is preliminary data.</text>
</comment>
<dbReference type="GO" id="GO:0005634">
    <property type="term" value="C:nucleus"/>
    <property type="evidence" value="ECO:0007669"/>
    <property type="project" value="TreeGrafter"/>
</dbReference>
<sequence>MERHNLQAEAAKRVYTTPLMDSNGEHAVNDDDLPLVKAVFETSSKSTETNRRVRRRSSFFVPVITNYGEKCLKRVEESNESLEGSEKSANEDTFDLAPFVSHRTLRKSTVEQRIQPLAGKLRRRTRFEFYFSPAPRHVRPILSAAQRAARRLSTKAVIQLRAKHVRINAEPVVIDITPRSDKIPGVIKMPDSPELSDVIGSHEPPRIVQCGTSSFQGISLEGTHGDYAKGDGSNINAEQTRETTLITAGDMNTSEARLPKQSRRKTKKSNCALDEHDEGSSQDSQLPESSAESQTGSLPLETTATIGGRPVVEEKQPSKIDVSATEVKLRDECQILEKENSNENGLQALPVASAKDKVAVWMAVDNVACSVRESDVDEPNVGKNNNSDSLDTSQTTVLNESNDAVTHRLQKWESHLVEPAARMANDETAIVAPQSQNVNEVSTLSLRKRRQSFLVANERLKTHDNRQTKRVQLSLNAARGALVVSKELPLVPVPDKTQLAPVFQKGFKPLVDTAKKKRVPKTAKAKTVVQKTLKETKSKGDETAKELKKKGRRADRIACCITLDDGDDTLVRETQATGVHQETAVVAASVTSPKLSSSREPHFGRLDYAPFSSIGNVGTNPTSQQSSEPVKHLRLRTQNRSHPHVSVKSFELPSASGPRKWATEIAASHSVDLQTLAPSCDEHSLEAARPNRSRLVGDDDNTKAAEASLNAHERRHTRRIEPLREDLLRDQWCEVLRPHSADEFVGNENAVRMVRSWIVKWKRHLENLMGKPLPSAKAKKSHKRKSLSECSGSDDDYNDDDDEVSENVLVLSGPCGCGKTALVYAIAEELQMRVVEIACNERRSAPVMRSKISGATQNYQASCFVLADSSSLKIAASALLRSFSIQNISAQLSVVLVDDVDVTFTDEENFWSALTNTCMEARTPVVLTCSDGELVERELSTKAYFVNMDRPTAYQISDYLHVPDKEEQKQEACEDYLNRCHYLSSLCFRLPRPIGEYGERDYLLAEEYPSIVERDDTPVHRNIACDYVPNLVLIDKGWREREGGVSKRRLHYFDTLKINVGGKKFTTALSSYAFPAH</sequence>
<keyword evidence="4" id="KW-1185">Reference proteome</keyword>
<dbReference type="Proteomes" id="UP000031036">
    <property type="component" value="Unassembled WGS sequence"/>
</dbReference>
<dbReference type="SUPFAM" id="SSF52540">
    <property type="entry name" value="P-loop containing nucleoside triphosphate hydrolases"/>
    <property type="match status" value="1"/>
</dbReference>
<dbReference type="AlphaFoldDB" id="A0A0B2VDN1"/>
<dbReference type="PANTHER" id="PTHR23389:SF21">
    <property type="entry name" value="ATPASE FAMILY AAA DOMAIN-CONTAINING PROTEIN 5"/>
    <property type="match status" value="1"/>
</dbReference>
<feature type="compositionally biased region" description="Polar residues" evidence="1">
    <location>
        <begin position="245"/>
        <end position="255"/>
    </location>
</feature>
<reference evidence="3 4" key="1">
    <citation type="submission" date="2014-11" db="EMBL/GenBank/DDBJ databases">
        <title>Genetic blueprint of the zoonotic pathogen Toxocara canis.</title>
        <authorList>
            <person name="Zhu X.-Q."/>
            <person name="Korhonen P.K."/>
            <person name="Cai H."/>
            <person name="Young N.D."/>
            <person name="Nejsum P."/>
            <person name="von Samson-Himmelstjerna G."/>
            <person name="Boag P.R."/>
            <person name="Tan P."/>
            <person name="Li Q."/>
            <person name="Min J."/>
            <person name="Yang Y."/>
            <person name="Wang X."/>
            <person name="Fang X."/>
            <person name="Hall R.S."/>
            <person name="Hofmann A."/>
            <person name="Sternberg P.W."/>
            <person name="Jex A.R."/>
            <person name="Gasser R.B."/>
        </authorList>
    </citation>
    <scope>NUCLEOTIDE SEQUENCE [LARGE SCALE GENOMIC DNA]</scope>
    <source>
        <strain evidence="3">PN_DK_2014</strain>
    </source>
</reference>
<dbReference type="Pfam" id="PF00004">
    <property type="entry name" value="AAA"/>
    <property type="match status" value="1"/>
</dbReference>
<dbReference type="GO" id="GO:0005524">
    <property type="term" value="F:ATP binding"/>
    <property type="evidence" value="ECO:0007669"/>
    <property type="project" value="InterPro"/>
</dbReference>
<accession>A0A0B2VDN1</accession>
<evidence type="ECO:0000313" key="3">
    <source>
        <dbReference type="EMBL" id="KHN79579.1"/>
    </source>
</evidence>
<feature type="region of interest" description="Disordered" evidence="1">
    <location>
        <begin position="772"/>
        <end position="799"/>
    </location>
</feature>
<dbReference type="PANTHER" id="PTHR23389">
    <property type="entry name" value="CHROMOSOME TRANSMISSION FIDELITY FACTOR 18"/>
    <property type="match status" value="1"/>
</dbReference>
<dbReference type="SMART" id="SM00382">
    <property type="entry name" value="AAA"/>
    <property type="match status" value="1"/>
</dbReference>
<dbReference type="GO" id="GO:0061860">
    <property type="term" value="F:DNA clamp unloader activity"/>
    <property type="evidence" value="ECO:0007669"/>
    <property type="project" value="TreeGrafter"/>
</dbReference>
<dbReference type="GO" id="GO:0003677">
    <property type="term" value="F:DNA binding"/>
    <property type="evidence" value="ECO:0007669"/>
    <property type="project" value="TreeGrafter"/>
</dbReference>
<evidence type="ECO:0000259" key="2">
    <source>
        <dbReference type="SMART" id="SM00382"/>
    </source>
</evidence>